<evidence type="ECO:0000256" key="1">
    <source>
        <dbReference type="ARBA" id="ARBA00022884"/>
    </source>
</evidence>
<feature type="compositionally biased region" description="Pro residues" evidence="3">
    <location>
        <begin position="16"/>
        <end position="26"/>
    </location>
</feature>
<dbReference type="AlphaFoldDB" id="A0A0D2H083"/>
<dbReference type="InterPro" id="IPR050825">
    <property type="entry name" value="RBM42_RBP45_47-like"/>
</dbReference>
<dbReference type="EMBL" id="KN846973">
    <property type="protein sequence ID" value="KIW78039.1"/>
    <property type="molecule type" value="Genomic_DNA"/>
</dbReference>
<dbReference type="HOGENOM" id="CLU_012062_29_0_1"/>
<dbReference type="STRING" id="1442368.A0A0D2H083"/>
<feature type="region of interest" description="Disordered" evidence="3">
    <location>
        <begin position="133"/>
        <end position="175"/>
    </location>
</feature>
<accession>A0A0D2H083</accession>
<dbReference type="Pfam" id="PF00076">
    <property type="entry name" value="RRM_1"/>
    <property type="match status" value="1"/>
</dbReference>
<dbReference type="RefSeq" id="XP_013281847.1">
    <property type="nucleotide sequence ID" value="XM_013426393.1"/>
</dbReference>
<dbReference type="VEuPathDB" id="FungiDB:Z517_07872"/>
<evidence type="ECO:0000256" key="2">
    <source>
        <dbReference type="PROSITE-ProRule" id="PRU00176"/>
    </source>
</evidence>
<dbReference type="PANTHER" id="PTHR47640">
    <property type="entry name" value="TRNA SELENOCYSTEINE 1-ASSOCIATED PROTEIN 1-RELATED-RELATED"/>
    <property type="match status" value="1"/>
</dbReference>
<dbReference type="Proteomes" id="UP000053029">
    <property type="component" value="Unassembled WGS sequence"/>
</dbReference>
<dbReference type="Gene3D" id="3.30.70.330">
    <property type="match status" value="1"/>
</dbReference>
<keyword evidence="1 2" id="KW-0694">RNA-binding</keyword>
<feature type="domain" description="RRM" evidence="4">
    <location>
        <begin position="200"/>
        <end position="278"/>
    </location>
</feature>
<feature type="region of interest" description="Disordered" evidence="3">
    <location>
        <begin position="1"/>
        <end position="39"/>
    </location>
</feature>
<dbReference type="OrthoDB" id="1749473at2759"/>
<dbReference type="GO" id="GO:0003729">
    <property type="term" value="F:mRNA binding"/>
    <property type="evidence" value="ECO:0007669"/>
    <property type="project" value="InterPro"/>
</dbReference>
<feature type="compositionally biased region" description="Low complexity" evidence="3">
    <location>
        <begin position="29"/>
        <end position="39"/>
    </location>
</feature>
<dbReference type="InterPro" id="IPR034215">
    <property type="entry name" value="RBM42_RRM"/>
</dbReference>
<evidence type="ECO:0000256" key="3">
    <source>
        <dbReference type="SAM" id="MobiDB-lite"/>
    </source>
</evidence>
<protein>
    <recommendedName>
        <fullName evidence="4">RRM domain-containing protein</fullName>
    </recommendedName>
</protein>
<dbReference type="CDD" id="cd12383">
    <property type="entry name" value="RRM_RBM42"/>
    <property type="match status" value="1"/>
</dbReference>
<feature type="compositionally biased region" description="Polar residues" evidence="3">
    <location>
        <begin position="57"/>
        <end position="98"/>
    </location>
</feature>
<evidence type="ECO:0000313" key="6">
    <source>
        <dbReference type="Proteomes" id="UP000053029"/>
    </source>
</evidence>
<name>A0A0D2H083_9EURO</name>
<dbReference type="PROSITE" id="PS50102">
    <property type="entry name" value="RRM"/>
    <property type="match status" value="1"/>
</dbReference>
<dbReference type="InterPro" id="IPR012677">
    <property type="entry name" value="Nucleotide-bd_a/b_plait_sf"/>
</dbReference>
<keyword evidence="6" id="KW-1185">Reference proteome</keyword>
<dbReference type="PANTHER" id="PTHR47640:SF11">
    <property type="entry name" value="RNA-BINDING PROTEIN 42"/>
    <property type="match status" value="1"/>
</dbReference>
<evidence type="ECO:0000259" key="4">
    <source>
        <dbReference type="PROSITE" id="PS50102"/>
    </source>
</evidence>
<sequence length="322" mass="34211">MSYPAPPGLNTSQPPASLPARPPPSAIGPSPAFKPSSSAATAKPAFTAFAPRSIANSYRTSSPAHYTTTPVTTYSPAAQYPQPTSLPQYDATYSSAPQIRNPFVPTPEASSSANPYSGFDADYEAQVQQWQSAYVSRDASTTSTPKPTGGAPPNTNPVTNTSHKEPTTQQKDDVAKTVYRSGGGTSWTDPTLLEWDPAHFRIFVGNLAGEVTDDSLLKAFAQYPSVQKARVIRDKRTTKSKGYGFVSFADGDDYFRAARDMNGKYVGSHPIVVKKAVTDVRPTNQKHSGHKGKGGAGGHGKVEHGGVQKKQPKTKGGLKVLG</sequence>
<gene>
    <name evidence="5" type="ORF">Z517_07872</name>
</gene>
<feature type="compositionally biased region" description="Basic and acidic residues" evidence="3">
    <location>
        <begin position="162"/>
        <end position="175"/>
    </location>
</feature>
<feature type="region of interest" description="Disordered" evidence="3">
    <location>
        <begin position="280"/>
        <end position="322"/>
    </location>
</feature>
<organism evidence="5 6">
    <name type="scientific">Fonsecaea pedrosoi CBS 271.37</name>
    <dbReference type="NCBI Taxonomy" id="1442368"/>
    <lineage>
        <taxon>Eukaryota</taxon>
        <taxon>Fungi</taxon>
        <taxon>Dikarya</taxon>
        <taxon>Ascomycota</taxon>
        <taxon>Pezizomycotina</taxon>
        <taxon>Eurotiomycetes</taxon>
        <taxon>Chaetothyriomycetidae</taxon>
        <taxon>Chaetothyriales</taxon>
        <taxon>Herpotrichiellaceae</taxon>
        <taxon>Fonsecaea</taxon>
    </lineage>
</organism>
<dbReference type="InterPro" id="IPR035979">
    <property type="entry name" value="RBD_domain_sf"/>
</dbReference>
<proteinExistence type="predicted"/>
<dbReference type="GeneID" id="25307362"/>
<evidence type="ECO:0000313" key="5">
    <source>
        <dbReference type="EMBL" id="KIW78039.1"/>
    </source>
</evidence>
<dbReference type="SMART" id="SM00360">
    <property type="entry name" value="RRM"/>
    <property type="match status" value="1"/>
</dbReference>
<reference evidence="5 6" key="1">
    <citation type="submission" date="2015-01" db="EMBL/GenBank/DDBJ databases">
        <title>The Genome Sequence of Fonsecaea pedrosoi CBS 271.37.</title>
        <authorList>
            <consortium name="The Broad Institute Genomics Platform"/>
            <person name="Cuomo C."/>
            <person name="de Hoog S."/>
            <person name="Gorbushina A."/>
            <person name="Stielow B."/>
            <person name="Teixiera M."/>
            <person name="Abouelleil A."/>
            <person name="Chapman S.B."/>
            <person name="Priest M."/>
            <person name="Young S.K."/>
            <person name="Wortman J."/>
            <person name="Nusbaum C."/>
            <person name="Birren B."/>
        </authorList>
    </citation>
    <scope>NUCLEOTIDE SEQUENCE [LARGE SCALE GENOMIC DNA]</scope>
    <source>
        <strain evidence="5 6">CBS 271.37</strain>
    </source>
</reference>
<feature type="compositionally biased region" description="Polar residues" evidence="3">
    <location>
        <begin position="133"/>
        <end position="146"/>
    </location>
</feature>
<dbReference type="SUPFAM" id="SSF54928">
    <property type="entry name" value="RNA-binding domain, RBD"/>
    <property type="match status" value="1"/>
</dbReference>
<feature type="region of interest" description="Disordered" evidence="3">
    <location>
        <begin position="57"/>
        <end position="117"/>
    </location>
</feature>
<dbReference type="InterPro" id="IPR000504">
    <property type="entry name" value="RRM_dom"/>
</dbReference>